<accession>A0A075GEI6</accession>
<evidence type="ECO:0000313" key="1">
    <source>
        <dbReference type="EMBL" id="AIF00407.1"/>
    </source>
</evidence>
<reference evidence="1" key="1">
    <citation type="journal article" date="2014" name="Genome Biol. Evol.">
        <title>Pangenome evidence for extensive interdomain horizontal transfer affecting lineage core and shell genes in uncultured planktonic thaumarchaeota and euryarchaeota.</title>
        <authorList>
            <person name="Deschamps P."/>
            <person name="Zivanovic Y."/>
            <person name="Moreira D."/>
            <person name="Rodriguez-Valera F."/>
            <person name="Lopez-Garcia P."/>
        </authorList>
    </citation>
    <scope>NUCLEOTIDE SEQUENCE</scope>
</reference>
<sequence>MPVDKVRSSDSLFEYANVRTSLVLASCTMTGTIPSPFEKSMLVMFCSIVCHKMYVC</sequence>
<protein>
    <submittedName>
        <fullName evidence="1">Uncharacterized protein</fullName>
    </submittedName>
</protein>
<dbReference type="EMBL" id="KF900590">
    <property type="protein sequence ID" value="AIF00407.1"/>
    <property type="molecule type" value="Genomic_DNA"/>
</dbReference>
<proteinExistence type="predicted"/>
<name>A0A075GEI6_9ARCH</name>
<organism evidence="1">
    <name type="scientific">uncultured marine thaumarchaeote KM3_131_F04</name>
    <dbReference type="NCBI Taxonomy" id="1456002"/>
    <lineage>
        <taxon>Archaea</taxon>
        <taxon>Nitrososphaerota</taxon>
        <taxon>environmental samples</taxon>
    </lineage>
</organism>
<dbReference type="AlphaFoldDB" id="A0A075GEI6"/>